<evidence type="ECO:0000313" key="3">
    <source>
        <dbReference type="Proteomes" id="UP000237481"/>
    </source>
</evidence>
<evidence type="ECO:0000256" key="1">
    <source>
        <dbReference type="SAM" id="MobiDB-lite"/>
    </source>
</evidence>
<proteinExistence type="predicted"/>
<reference evidence="2 3" key="1">
    <citation type="submission" date="2018-01" db="EMBL/GenBank/DDBJ databases">
        <title>Harnessing the power of phylogenomics to disentangle the directionality and signatures of interkingdom host jumping in the parasitic fungal genus Tolypocladium.</title>
        <authorList>
            <person name="Quandt C.A."/>
            <person name="Patterson W."/>
            <person name="Spatafora J.W."/>
        </authorList>
    </citation>
    <scope>NUCLEOTIDE SEQUENCE [LARGE SCALE GENOMIC DNA]</scope>
    <source>
        <strain evidence="2 3">NRBC 100945</strain>
    </source>
</reference>
<feature type="compositionally biased region" description="Polar residues" evidence="1">
    <location>
        <begin position="17"/>
        <end position="29"/>
    </location>
</feature>
<sequence>MADREGGNPISQPPSPRTTRQPVSMNRLHSGSEPDERSPLLAYSRSRVRIQSGTNSPRIPQLSRNQSYTGKLRPSFLHPSHRPSLTKGSLQAASAVRDITAGTGHGVSD</sequence>
<feature type="compositionally biased region" description="Polar residues" evidence="1">
    <location>
        <begin position="49"/>
        <end position="69"/>
    </location>
</feature>
<keyword evidence="3" id="KW-1185">Reference proteome</keyword>
<comment type="caution">
    <text evidence="2">The sequence shown here is derived from an EMBL/GenBank/DDBJ whole genome shotgun (WGS) entry which is preliminary data.</text>
</comment>
<organism evidence="2 3">
    <name type="scientific">Tolypocladium paradoxum</name>
    <dbReference type="NCBI Taxonomy" id="94208"/>
    <lineage>
        <taxon>Eukaryota</taxon>
        <taxon>Fungi</taxon>
        <taxon>Dikarya</taxon>
        <taxon>Ascomycota</taxon>
        <taxon>Pezizomycotina</taxon>
        <taxon>Sordariomycetes</taxon>
        <taxon>Hypocreomycetidae</taxon>
        <taxon>Hypocreales</taxon>
        <taxon>Ophiocordycipitaceae</taxon>
        <taxon>Tolypocladium</taxon>
    </lineage>
</organism>
<accession>A0A2S4KPN9</accession>
<dbReference type="Proteomes" id="UP000237481">
    <property type="component" value="Unassembled WGS sequence"/>
</dbReference>
<dbReference type="EMBL" id="PKSG01000893">
    <property type="protein sequence ID" value="POR32157.1"/>
    <property type="molecule type" value="Genomic_DNA"/>
</dbReference>
<gene>
    <name evidence="2" type="ORF">TPAR_07640</name>
</gene>
<evidence type="ECO:0000313" key="2">
    <source>
        <dbReference type="EMBL" id="POR32157.1"/>
    </source>
</evidence>
<dbReference type="AlphaFoldDB" id="A0A2S4KPN9"/>
<name>A0A2S4KPN9_9HYPO</name>
<protein>
    <submittedName>
        <fullName evidence="2">H(+)/Cl(-) exchange transporter 3</fullName>
    </submittedName>
</protein>
<feature type="region of interest" description="Disordered" evidence="1">
    <location>
        <begin position="1"/>
        <end position="92"/>
    </location>
</feature>